<proteinExistence type="predicted"/>
<sequence length="376" mass="44950">MSNRVLFWLDAEPTAFCIAYYLKKIHDTDFFTLVDVTNRQKSFFQSQKLVEFKKTWFYHDVMNQEIKSEPDYLKSFEEKFDIDLWQLAKNDRIFIDYYNTFHKFSDHEISKIMEKECRLFEEILDEVKPDFFITTQTAFRPHHLFYLLCKKKGIKVLMLNSANWGKHCYISGTHHKLDNFNELISKKKSLSTTFNDLQNRLEAKILSKRVSKFYQNYKDSKIKLMQAAFQLLILSDNSNEKTHYTYYGRKKLKVLFNEISSIIKRWYRKKYIDQNFLQEIPNDTKFIFLPLQQEPERSLLLGAPDYKNQVKTVEYVSKCMPKNYLLFVKEHPTQGSGRDWREISVYKSMQNNPKVRLVHPSVSAIEIVSKSKLVIT</sequence>
<feature type="non-terminal residue" evidence="1">
    <location>
        <position position="376"/>
    </location>
</feature>
<dbReference type="AlphaFoldDB" id="A0A381ZX10"/>
<dbReference type="EMBL" id="UINC01023018">
    <property type="protein sequence ID" value="SVA93845.1"/>
    <property type="molecule type" value="Genomic_DNA"/>
</dbReference>
<evidence type="ECO:0008006" key="2">
    <source>
        <dbReference type="Google" id="ProtNLM"/>
    </source>
</evidence>
<accession>A0A381ZX10</accession>
<protein>
    <recommendedName>
        <fullName evidence="2">Capsule polysaccharide biosynthesis protein</fullName>
    </recommendedName>
</protein>
<name>A0A381ZX10_9ZZZZ</name>
<evidence type="ECO:0000313" key="1">
    <source>
        <dbReference type="EMBL" id="SVA93845.1"/>
    </source>
</evidence>
<reference evidence="1" key="1">
    <citation type="submission" date="2018-05" db="EMBL/GenBank/DDBJ databases">
        <authorList>
            <person name="Lanie J.A."/>
            <person name="Ng W.-L."/>
            <person name="Kazmierczak K.M."/>
            <person name="Andrzejewski T.M."/>
            <person name="Davidsen T.M."/>
            <person name="Wayne K.J."/>
            <person name="Tettelin H."/>
            <person name="Glass J.I."/>
            <person name="Rusch D."/>
            <person name="Podicherti R."/>
            <person name="Tsui H.-C.T."/>
            <person name="Winkler M.E."/>
        </authorList>
    </citation>
    <scope>NUCLEOTIDE SEQUENCE</scope>
</reference>
<gene>
    <name evidence="1" type="ORF">METZ01_LOCUS146699</name>
</gene>
<organism evidence="1">
    <name type="scientific">marine metagenome</name>
    <dbReference type="NCBI Taxonomy" id="408172"/>
    <lineage>
        <taxon>unclassified sequences</taxon>
        <taxon>metagenomes</taxon>
        <taxon>ecological metagenomes</taxon>
    </lineage>
</organism>